<name>V7PQ17_PLAYE</name>
<accession>V7PQ17</accession>
<protein>
    <submittedName>
        <fullName evidence="2">Uncharacterized protein</fullName>
    </submittedName>
</protein>
<dbReference type="Pfam" id="PF06022">
    <property type="entry name" value="Cir_Bir_Yir"/>
    <property type="match status" value="2"/>
</dbReference>
<dbReference type="AlphaFoldDB" id="V7PQ17"/>
<reference evidence="2 3" key="1">
    <citation type="submission" date="2013-11" db="EMBL/GenBank/DDBJ databases">
        <title>The Genome Sequence of Plasmodium yoelii 17X.</title>
        <authorList>
            <consortium name="The Broad Institute Genomics Platform"/>
            <consortium name="The Broad Institute Genome Sequencing Center for Infectious Disease"/>
            <person name="Neafsey D."/>
            <person name="Adams J."/>
            <person name="Walker B."/>
            <person name="Young S.K."/>
            <person name="Zeng Q."/>
            <person name="Gargeya S."/>
            <person name="Fitzgerald M."/>
            <person name="Haas B."/>
            <person name="Abouelleil A."/>
            <person name="Alvarado L."/>
            <person name="Chapman S.B."/>
            <person name="Gainer-Dewar J."/>
            <person name="Goldberg J."/>
            <person name="Griggs A."/>
            <person name="Gujja S."/>
            <person name="Hansen M."/>
            <person name="Howarth C."/>
            <person name="Imamovic A."/>
            <person name="Ireland A."/>
            <person name="Larimer J."/>
            <person name="McCowan C."/>
            <person name="Murphy C."/>
            <person name="Pearson M."/>
            <person name="Poon T.W."/>
            <person name="Priest M."/>
            <person name="Roberts A."/>
            <person name="Saif S."/>
            <person name="Shea T."/>
            <person name="Sykes S."/>
            <person name="Wortman J."/>
            <person name="Nusbaum C."/>
            <person name="Birren B."/>
        </authorList>
    </citation>
    <scope>NUCLEOTIDE SEQUENCE [LARGE SCALE GENOMIC DNA]</scope>
    <source>
        <strain evidence="2 3">17X</strain>
    </source>
</reference>
<sequence length="503" mass="58510">MIWLSYMLNLKESETDNITCFYSTYVYYCDKYKTKINGFTDYDDYMGLIDTRMGVLNMDSNIASKFYKAFKLLCEMYTEFDENTSNCANCSEKAKEFVKIHKELNDPNNISYSGYCQAFSTLSNDYKNLKNTYTNYDFLPEIETTETDAKCSEETSKKNNVAGYEQFSEDTSSNNNLCKIVLYIHMIKHILNAPPNKIIYLTTIKVYICGKFDFLRTYLPDDLSVNGTLELKDHDNFKKYCPITDSGKNECDNDLGKITAGFLWLLEECYSAFKKKTHDENSINAFFMHMISWFSYKLKQKSVSESTKIYDYYSKHVIDSGKYNEFISAAYTISDLKEFMDKRNDLLNINIEDMSKFYDAFNLLCIMYDKVAQNKKDDKLLNDAKYFVKKYQELNGYSNNADDSSYRQILSSLSTNYDDLKTKCKNDLTLPEITEFFSLASTSGFTSLSSSTGNKLFTVLSIFGAIAFFLGISYKYSLFGFRKRAQKQYLKEKIKNIKKKMNR</sequence>
<keyword evidence="1" id="KW-0472">Membrane</keyword>
<dbReference type="NCBIfam" id="TIGR01590">
    <property type="entry name" value="yir-bir-cir_Pla"/>
    <property type="match status" value="2"/>
</dbReference>
<proteinExistence type="predicted"/>
<feature type="transmembrane region" description="Helical" evidence="1">
    <location>
        <begin position="456"/>
        <end position="474"/>
    </location>
</feature>
<keyword evidence="1" id="KW-0812">Transmembrane</keyword>
<gene>
    <name evidence="2" type="ORF">YYC_02125</name>
</gene>
<dbReference type="Proteomes" id="UP000018538">
    <property type="component" value="Unassembled WGS sequence"/>
</dbReference>
<organism evidence="2 3">
    <name type="scientific">Plasmodium yoelii 17X</name>
    <dbReference type="NCBI Taxonomy" id="1323249"/>
    <lineage>
        <taxon>Eukaryota</taxon>
        <taxon>Sar</taxon>
        <taxon>Alveolata</taxon>
        <taxon>Apicomplexa</taxon>
        <taxon>Aconoidasida</taxon>
        <taxon>Haemosporida</taxon>
        <taxon>Plasmodiidae</taxon>
        <taxon>Plasmodium</taxon>
        <taxon>Plasmodium (Vinckeia)</taxon>
    </lineage>
</organism>
<evidence type="ECO:0000256" key="1">
    <source>
        <dbReference type="SAM" id="Phobius"/>
    </source>
</evidence>
<evidence type="ECO:0000313" key="3">
    <source>
        <dbReference type="Proteomes" id="UP000018538"/>
    </source>
</evidence>
<keyword evidence="1" id="KW-1133">Transmembrane helix</keyword>
<keyword evidence="3" id="KW-1185">Reference proteome</keyword>
<dbReference type="InterPro" id="IPR006477">
    <property type="entry name" value="Yir_bir_cir"/>
</dbReference>
<evidence type="ECO:0000313" key="2">
    <source>
        <dbReference type="EMBL" id="ETB60842.1"/>
    </source>
</evidence>
<dbReference type="EMBL" id="KI635743">
    <property type="protein sequence ID" value="ETB60842.1"/>
    <property type="molecule type" value="Genomic_DNA"/>
</dbReference>